<dbReference type="EMBL" id="JAULSX010000008">
    <property type="protein sequence ID" value="KAK3486434.1"/>
    <property type="molecule type" value="Genomic_DNA"/>
</dbReference>
<comment type="caution">
    <text evidence="1">The sequence shown here is derived from an EMBL/GenBank/DDBJ whole genome shotgun (WGS) entry which is preliminary data.</text>
</comment>
<dbReference type="Proteomes" id="UP001285908">
    <property type="component" value="Unassembled WGS sequence"/>
</dbReference>
<dbReference type="RefSeq" id="XP_062688991.1">
    <property type="nucleotide sequence ID" value="XM_062835439.1"/>
</dbReference>
<evidence type="ECO:0000313" key="2">
    <source>
        <dbReference type="Proteomes" id="UP001285908"/>
    </source>
</evidence>
<organism evidence="1 2">
    <name type="scientific">Neurospora hispaniola</name>
    <dbReference type="NCBI Taxonomy" id="588809"/>
    <lineage>
        <taxon>Eukaryota</taxon>
        <taxon>Fungi</taxon>
        <taxon>Dikarya</taxon>
        <taxon>Ascomycota</taxon>
        <taxon>Pezizomycotina</taxon>
        <taxon>Sordariomycetes</taxon>
        <taxon>Sordariomycetidae</taxon>
        <taxon>Sordariales</taxon>
        <taxon>Sordariaceae</taxon>
        <taxon>Neurospora</taxon>
    </lineage>
</organism>
<proteinExistence type="predicted"/>
<dbReference type="GeneID" id="87873061"/>
<dbReference type="AlphaFoldDB" id="A0AAJ0I039"/>
<protein>
    <submittedName>
        <fullName evidence="1">Uncharacterized protein</fullName>
    </submittedName>
</protein>
<name>A0AAJ0I039_9PEZI</name>
<feature type="non-terminal residue" evidence="1">
    <location>
        <position position="1"/>
    </location>
</feature>
<keyword evidence="2" id="KW-1185">Reference proteome</keyword>
<reference evidence="1 2" key="1">
    <citation type="journal article" date="2023" name="Mol. Phylogenet. Evol.">
        <title>Genome-scale phylogeny and comparative genomics of the fungal order Sordariales.</title>
        <authorList>
            <person name="Hensen N."/>
            <person name="Bonometti L."/>
            <person name="Westerberg I."/>
            <person name="Brannstrom I.O."/>
            <person name="Guillou S."/>
            <person name="Cros-Aarteil S."/>
            <person name="Calhoun S."/>
            <person name="Haridas S."/>
            <person name="Kuo A."/>
            <person name="Mondo S."/>
            <person name="Pangilinan J."/>
            <person name="Riley R."/>
            <person name="LaButti K."/>
            <person name="Andreopoulos B."/>
            <person name="Lipzen A."/>
            <person name="Chen C."/>
            <person name="Yan M."/>
            <person name="Daum C."/>
            <person name="Ng V."/>
            <person name="Clum A."/>
            <person name="Steindorff A."/>
            <person name="Ohm R.A."/>
            <person name="Martin F."/>
            <person name="Silar P."/>
            <person name="Natvig D.O."/>
            <person name="Lalanne C."/>
            <person name="Gautier V."/>
            <person name="Ament-Velasquez S.L."/>
            <person name="Kruys A."/>
            <person name="Hutchinson M.I."/>
            <person name="Powell A.J."/>
            <person name="Barry K."/>
            <person name="Miller A.N."/>
            <person name="Grigoriev I.V."/>
            <person name="Debuchy R."/>
            <person name="Gladieux P."/>
            <person name="Hiltunen Thoren M."/>
            <person name="Johannesson H."/>
        </authorList>
    </citation>
    <scope>NUCLEOTIDE SEQUENCE [LARGE SCALE GENOMIC DNA]</scope>
    <source>
        <strain evidence="1 2">FGSC 10403</strain>
    </source>
</reference>
<evidence type="ECO:0000313" key="1">
    <source>
        <dbReference type="EMBL" id="KAK3486434.1"/>
    </source>
</evidence>
<sequence>IVRITNKVRSEVFIEYLVIKRINFNIIAFFLTRYTLLRKCIKDAKFIIDGNFEVTFLYNTVKTAYPIDARYWVAVLEANKLDIGFFLAKFSNISNIEFYININVNI</sequence>
<accession>A0AAJ0I039</accession>
<gene>
    <name evidence="1" type="ORF">B0T23DRAFT_324585</name>
</gene>